<protein>
    <submittedName>
        <fullName evidence="1">Uncharacterized protein</fullName>
    </submittedName>
</protein>
<evidence type="ECO:0000313" key="2">
    <source>
        <dbReference type="Proteomes" id="UP001146120"/>
    </source>
</evidence>
<keyword evidence="2" id="KW-1185">Reference proteome</keyword>
<comment type="caution">
    <text evidence="1">The sequence shown here is derived from an EMBL/GenBank/DDBJ whole genome shotgun (WGS) entry which is preliminary data.</text>
</comment>
<sequence length="142" mass="16233">MRVVDDVKSDRLVELQDTLPVLIMPFWDNAIYGRYAMAAWDGRACVFCLIGRYESPDMLQPLLRGVTRSIRDNKTAEWLRAPGGTWRNGWYEDLTGQRWYSDVQSSRQQTELGIPQRQFNTAGDGTEQDCVHTPDCNAMAVT</sequence>
<organism evidence="1 2">
    <name type="scientific">Lagenidium giganteum</name>
    <dbReference type="NCBI Taxonomy" id="4803"/>
    <lineage>
        <taxon>Eukaryota</taxon>
        <taxon>Sar</taxon>
        <taxon>Stramenopiles</taxon>
        <taxon>Oomycota</taxon>
        <taxon>Peronosporomycetes</taxon>
        <taxon>Pythiales</taxon>
        <taxon>Pythiaceae</taxon>
    </lineage>
</organism>
<name>A0AAV2YWT7_9STRA</name>
<dbReference type="AlphaFoldDB" id="A0AAV2YWT7"/>
<gene>
    <name evidence="1" type="ORF">N0F65_009663</name>
</gene>
<reference evidence="1" key="2">
    <citation type="journal article" date="2023" name="Microbiol Resour">
        <title>Decontamination and Annotation of the Draft Genome Sequence of the Oomycete Lagenidium giganteum ARSEF 373.</title>
        <authorList>
            <person name="Morgan W.R."/>
            <person name="Tartar A."/>
        </authorList>
    </citation>
    <scope>NUCLEOTIDE SEQUENCE</scope>
    <source>
        <strain evidence="1">ARSEF 373</strain>
    </source>
</reference>
<evidence type="ECO:0000313" key="1">
    <source>
        <dbReference type="EMBL" id="DAZ97662.1"/>
    </source>
</evidence>
<dbReference type="EMBL" id="DAKRPA010000128">
    <property type="protein sequence ID" value="DAZ97662.1"/>
    <property type="molecule type" value="Genomic_DNA"/>
</dbReference>
<proteinExistence type="predicted"/>
<dbReference type="Proteomes" id="UP001146120">
    <property type="component" value="Unassembled WGS sequence"/>
</dbReference>
<accession>A0AAV2YWT7</accession>
<reference evidence="1" key="1">
    <citation type="submission" date="2022-11" db="EMBL/GenBank/DDBJ databases">
        <authorList>
            <person name="Morgan W.R."/>
            <person name="Tartar A."/>
        </authorList>
    </citation>
    <scope>NUCLEOTIDE SEQUENCE</scope>
    <source>
        <strain evidence="1">ARSEF 373</strain>
    </source>
</reference>